<gene>
    <name evidence="1" type="ORF">RZO55_04105</name>
</gene>
<evidence type="ECO:0000313" key="1">
    <source>
        <dbReference type="EMBL" id="MDW2796761.1"/>
    </source>
</evidence>
<keyword evidence="2" id="KW-1185">Reference proteome</keyword>
<reference evidence="1 2" key="1">
    <citation type="submission" date="2023-10" db="EMBL/GenBank/DDBJ databases">
        <title>A novel Glycoside Hydrolase 43-Like Enzyme from Clostrdium boliviensis is an Endo-xylanase, and a Candidate for Xylooligosaccharides Production from Different Xylan Substrates.</title>
        <authorList>
            <person name="Alvarez M.T."/>
            <person name="Rocabado-Villegas L.R."/>
            <person name="Salas-Veizaga D.M."/>
            <person name="Linares-Pasten J.A."/>
            <person name="Gudmundsdottir E.E."/>
            <person name="Hreggvidsson G.O."/>
            <person name="Adlercreutz P."/>
            <person name="Nordberg Karlsson E."/>
        </authorList>
    </citation>
    <scope>NUCLEOTIDE SEQUENCE [LARGE SCALE GENOMIC DNA]</scope>
    <source>
        <strain evidence="1 2">E-1</strain>
    </source>
</reference>
<dbReference type="EMBL" id="JAWONS010000099">
    <property type="protein sequence ID" value="MDW2796761.1"/>
    <property type="molecule type" value="Genomic_DNA"/>
</dbReference>
<organism evidence="1 2">
    <name type="scientific">Clostridium boliviensis</name>
    <dbReference type="NCBI Taxonomy" id="318465"/>
    <lineage>
        <taxon>Bacteria</taxon>
        <taxon>Bacillati</taxon>
        <taxon>Bacillota</taxon>
        <taxon>Clostridia</taxon>
        <taxon>Eubacteriales</taxon>
        <taxon>Clostridiaceae</taxon>
        <taxon>Clostridium</taxon>
    </lineage>
</organism>
<comment type="caution">
    <text evidence="1">The sequence shown here is derived from an EMBL/GenBank/DDBJ whole genome shotgun (WGS) entry which is preliminary data.</text>
</comment>
<proteinExistence type="predicted"/>
<evidence type="ECO:0000313" key="2">
    <source>
        <dbReference type="Proteomes" id="UP001276854"/>
    </source>
</evidence>
<accession>A0ABU4GGL6</accession>
<dbReference type="Proteomes" id="UP001276854">
    <property type="component" value="Unassembled WGS sequence"/>
</dbReference>
<sequence>MEKYSRGVELPVGFGLALEEYQAMDYFFSLPKKEQQHMVDHAETLQSKLEMQAYVNSFVESKFH</sequence>
<dbReference type="RefSeq" id="WP_318063025.1">
    <property type="nucleotide sequence ID" value="NZ_JAWONS010000099.1"/>
</dbReference>
<protein>
    <submittedName>
        <fullName evidence="1">Uncharacterized protein</fullName>
    </submittedName>
</protein>
<name>A0ABU4GGL6_9CLOT</name>